<dbReference type="Proteomes" id="UP001560573">
    <property type="component" value="Unassembled WGS sequence"/>
</dbReference>
<dbReference type="CDD" id="cd04301">
    <property type="entry name" value="NAT_SF"/>
    <property type="match status" value="1"/>
</dbReference>
<sequence>MASLKPYGTPSSFRKAHGNLFSSNDLFFLKFTRVIDRIKSGEDEFRGACKIYDGGSFILCLLSSERCVLYSNSFHNGMVRKLADYLNRSKGLSMLIGSKNIVEAIAHWSKVEFLCDSNAVFYECVAISSTFSITTGQMKNACEIDINKLISMSAKFKEEFTNGEERYAHDTSNVLGPIENYYVWVVDNEVCAFVLFGKSDTKDPCIISIYTPLEFRNHGYASSLLYEVTKKILEKKYRKVVLWTKERNMQARKVFEKVGYSFVQESLDLKVVR</sequence>
<feature type="domain" description="N-acetyltransferase" evidence="1">
    <location>
        <begin position="136"/>
        <end position="273"/>
    </location>
</feature>
<organism evidence="2 3">
    <name type="scientific">Danxiaibacter flavus</name>
    <dbReference type="NCBI Taxonomy" id="3049108"/>
    <lineage>
        <taxon>Bacteria</taxon>
        <taxon>Pseudomonadati</taxon>
        <taxon>Bacteroidota</taxon>
        <taxon>Chitinophagia</taxon>
        <taxon>Chitinophagales</taxon>
        <taxon>Chitinophagaceae</taxon>
        <taxon>Danxiaibacter</taxon>
    </lineage>
</organism>
<protein>
    <submittedName>
        <fullName evidence="2">GNAT family N-acetyltransferase</fullName>
    </submittedName>
</protein>
<dbReference type="RefSeq" id="WP_369330717.1">
    <property type="nucleotide sequence ID" value="NZ_JAULBC010000006.1"/>
</dbReference>
<proteinExistence type="predicted"/>
<name>A0ABV3ZII1_9BACT</name>
<dbReference type="Gene3D" id="3.40.630.30">
    <property type="match status" value="1"/>
</dbReference>
<keyword evidence="3" id="KW-1185">Reference proteome</keyword>
<dbReference type="PROSITE" id="PS51186">
    <property type="entry name" value="GNAT"/>
    <property type="match status" value="1"/>
</dbReference>
<dbReference type="InterPro" id="IPR000182">
    <property type="entry name" value="GNAT_dom"/>
</dbReference>
<evidence type="ECO:0000259" key="1">
    <source>
        <dbReference type="PROSITE" id="PS51186"/>
    </source>
</evidence>
<dbReference type="EMBL" id="JAULBC010000006">
    <property type="protein sequence ID" value="MEX6689310.1"/>
    <property type="molecule type" value="Genomic_DNA"/>
</dbReference>
<dbReference type="InterPro" id="IPR016181">
    <property type="entry name" value="Acyl_CoA_acyltransferase"/>
</dbReference>
<evidence type="ECO:0000313" key="2">
    <source>
        <dbReference type="EMBL" id="MEX6689310.1"/>
    </source>
</evidence>
<gene>
    <name evidence="2" type="ORF">QTN47_17505</name>
</gene>
<dbReference type="SUPFAM" id="SSF55729">
    <property type="entry name" value="Acyl-CoA N-acyltransferases (Nat)"/>
    <property type="match status" value="1"/>
</dbReference>
<accession>A0ABV3ZII1</accession>
<dbReference type="Pfam" id="PF00583">
    <property type="entry name" value="Acetyltransf_1"/>
    <property type="match status" value="1"/>
</dbReference>
<evidence type="ECO:0000313" key="3">
    <source>
        <dbReference type="Proteomes" id="UP001560573"/>
    </source>
</evidence>
<reference evidence="2 3" key="1">
    <citation type="submission" date="2023-07" db="EMBL/GenBank/DDBJ databases">
        <authorList>
            <person name="Lian W.-H."/>
        </authorList>
    </citation>
    <scope>NUCLEOTIDE SEQUENCE [LARGE SCALE GENOMIC DNA]</scope>
    <source>
        <strain evidence="2 3">SYSU DXS3180</strain>
    </source>
</reference>
<comment type="caution">
    <text evidence="2">The sequence shown here is derived from an EMBL/GenBank/DDBJ whole genome shotgun (WGS) entry which is preliminary data.</text>
</comment>